<name>A0A9D1R6E8_9FIRM</name>
<dbReference type="InterPro" id="IPR006674">
    <property type="entry name" value="HD_domain"/>
</dbReference>
<reference evidence="2" key="1">
    <citation type="journal article" date="2021" name="PeerJ">
        <title>Extensive microbial diversity within the chicken gut microbiome revealed by metagenomics and culture.</title>
        <authorList>
            <person name="Gilroy R."/>
            <person name="Ravi A."/>
            <person name="Getino M."/>
            <person name="Pursley I."/>
            <person name="Horton D.L."/>
            <person name="Alikhan N.F."/>
            <person name="Baker D."/>
            <person name="Gharbi K."/>
            <person name="Hall N."/>
            <person name="Watson M."/>
            <person name="Adriaenssens E.M."/>
            <person name="Foster-Nyarko E."/>
            <person name="Jarju S."/>
            <person name="Secka A."/>
            <person name="Antonio M."/>
            <person name="Oren A."/>
            <person name="Chaudhuri R.R."/>
            <person name="La Ragione R."/>
            <person name="Hildebrand F."/>
            <person name="Pallen M.J."/>
        </authorList>
    </citation>
    <scope>NUCLEOTIDE SEQUENCE</scope>
    <source>
        <strain evidence="2">CHK195-6426</strain>
    </source>
</reference>
<protein>
    <submittedName>
        <fullName evidence="2">HD domain-containing protein</fullName>
    </submittedName>
</protein>
<dbReference type="AlphaFoldDB" id="A0A9D1R6E8"/>
<sequence length="160" mass="18561">MDRIDKIIEHPLFLYHLRQNQAAEAERRFCRHDMTHFLDVARIGVIISLEEGLKIPRDWIYAAALLHDMGKHIQYEDGTPHELASGRIAPQILQDCGYDQKETTVITEAILKHREKSTAQEKNLSGILYRADKASRPCFACEAEPDCNWKSDKKNRKIKY</sequence>
<reference evidence="2" key="2">
    <citation type="submission" date="2021-04" db="EMBL/GenBank/DDBJ databases">
        <authorList>
            <person name="Gilroy R."/>
        </authorList>
    </citation>
    <scope>NUCLEOTIDE SEQUENCE</scope>
    <source>
        <strain evidence="2">CHK195-6426</strain>
    </source>
</reference>
<dbReference type="EMBL" id="DXGH01000055">
    <property type="protein sequence ID" value="HIW81887.1"/>
    <property type="molecule type" value="Genomic_DNA"/>
</dbReference>
<accession>A0A9D1R6E8</accession>
<organism evidence="2 3">
    <name type="scientific">Candidatus Acetatifactor stercoripullorum</name>
    <dbReference type="NCBI Taxonomy" id="2838414"/>
    <lineage>
        <taxon>Bacteria</taxon>
        <taxon>Bacillati</taxon>
        <taxon>Bacillota</taxon>
        <taxon>Clostridia</taxon>
        <taxon>Lachnospirales</taxon>
        <taxon>Lachnospiraceae</taxon>
        <taxon>Acetatifactor</taxon>
    </lineage>
</organism>
<dbReference type="InterPro" id="IPR003607">
    <property type="entry name" value="HD/PDEase_dom"/>
</dbReference>
<dbReference type="Pfam" id="PF01966">
    <property type="entry name" value="HD"/>
    <property type="match status" value="1"/>
</dbReference>
<evidence type="ECO:0000313" key="3">
    <source>
        <dbReference type="Proteomes" id="UP000824265"/>
    </source>
</evidence>
<dbReference type="SUPFAM" id="SSF109604">
    <property type="entry name" value="HD-domain/PDEase-like"/>
    <property type="match status" value="1"/>
</dbReference>
<dbReference type="SMART" id="SM00471">
    <property type="entry name" value="HDc"/>
    <property type="match status" value="1"/>
</dbReference>
<feature type="domain" description="HD/PDEase" evidence="1">
    <location>
        <begin position="29"/>
        <end position="146"/>
    </location>
</feature>
<evidence type="ECO:0000313" key="2">
    <source>
        <dbReference type="EMBL" id="HIW81887.1"/>
    </source>
</evidence>
<gene>
    <name evidence="2" type="ORF">H9742_10310</name>
</gene>
<proteinExistence type="predicted"/>
<dbReference type="Proteomes" id="UP000824265">
    <property type="component" value="Unassembled WGS sequence"/>
</dbReference>
<comment type="caution">
    <text evidence="2">The sequence shown here is derived from an EMBL/GenBank/DDBJ whole genome shotgun (WGS) entry which is preliminary data.</text>
</comment>
<evidence type="ECO:0000259" key="1">
    <source>
        <dbReference type="SMART" id="SM00471"/>
    </source>
</evidence>
<dbReference type="Gene3D" id="1.10.3210.10">
    <property type="entry name" value="Hypothetical protein af1432"/>
    <property type="match status" value="1"/>
</dbReference>